<accession>A0A0F8XCH3</accession>
<dbReference type="EMBL" id="LAZR01060028">
    <property type="protein sequence ID" value="KKK66543.1"/>
    <property type="molecule type" value="Genomic_DNA"/>
</dbReference>
<feature type="non-terminal residue" evidence="1">
    <location>
        <position position="1"/>
    </location>
</feature>
<dbReference type="AlphaFoldDB" id="A0A0F8XCH3"/>
<name>A0A0F8XCH3_9ZZZZ</name>
<evidence type="ECO:0000313" key="1">
    <source>
        <dbReference type="EMBL" id="KKK66543.1"/>
    </source>
</evidence>
<sequence>PYTVVGYYPETDETFVEWVEAISISEAIAIACAIDDARTTAAIVSVFEGHLVDKWTNKGRASG</sequence>
<organism evidence="1">
    <name type="scientific">marine sediment metagenome</name>
    <dbReference type="NCBI Taxonomy" id="412755"/>
    <lineage>
        <taxon>unclassified sequences</taxon>
        <taxon>metagenomes</taxon>
        <taxon>ecological metagenomes</taxon>
    </lineage>
</organism>
<proteinExistence type="predicted"/>
<gene>
    <name evidence="1" type="ORF">LCGC14_2963060</name>
</gene>
<protein>
    <submittedName>
        <fullName evidence="1">Uncharacterized protein</fullName>
    </submittedName>
</protein>
<comment type="caution">
    <text evidence="1">The sequence shown here is derived from an EMBL/GenBank/DDBJ whole genome shotgun (WGS) entry which is preliminary data.</text>
</comment>
<reference evidence="1" key="1">
    <citation type="journal article" date="2015" name="Nature">
        <title>Complex archaea that bridge the gap between prokaryotes and eukaryotes.</title>
        <authorList>
            <person name="Spang A."/>
            <person name="Saw J.H."/>
            <person name="Jorgensen S.L."/>
            <person name="Zaremba-Niedzwiedzka K."/>
            <person name="Martijn J."/>
            <person name="Lind A.E."/>
            <person name="van Eijk R."/>
            <person name="Schleper C."/>
            <person name="Guy L."/>
            <person name="Ettema T.J."/>
        </authorList>
    </citation>
    <scope>NUCLEOTIDE SEQUENCE</scope>
</reference>